<dbReference type="OrthoDB" id="1822804at2"/>
<evidence type="ECO:0000313" key="4">
    <source>
        <dbReference type="Proteomes" id="UP000030403"/>
    </source>
</evidence>
<dbReference type="Pfam" id="PF13240">
    <property type="entry name" value="Zn_Ribbon_1"/>
    <property type="match status" value="1"/>
</dbReference>
<feature type="domain" description="Zinc-ribbon" evidence="1">
    <location>
        <begin position="2"/>
        <end position="23"/>
    </location>
</feature>
<proteinExistence type="predicted"/>
<sequence>MYCSKCGTKINNIDNFCSNCGGSLKDTSSYSKLEKDKKEIIREIQEVTKNFEEKMSFQQEIPVLEKNMLNDEKILYITKGSVNGKGGGAIVITDIRFIYVVNEVLNVQNYIEKYDIKTLRLNDFNKKLLESEIYLNIEGSDLKIQTNKHLAKDLWGFLFEMTHEKNDVIDKLFNWFTKR</sequence>
<accession>A0A0A5GIL7</accession>
<evidence type="ECO:0008006" key="5">
    <source>
        <dbReference type="Google" id="ProtNLM"/>
    </source>
</evidence>
<dbReference type="EMBL" id="AVPF01000004">
    <property type="protein sequence ID" value="KGX91048.1"/>
    <property type="molecule type" value="Genomic_DNA"/>
</dbReference>
<evidence type="ECO:0000259" key="2">
    <source>
        <dbReference type="Pfam" id="PF14470"/>
    </source>
</evidence>
<feature type="domain" description="YokE-like PH" evidence="2">
    <location>
        <begin position="70"/>
        <end position="147"/>
    </location>
</feature>
<dbReference type="InterPro" id="IPR039519">
    <property type="entry name" value="YokE-like_PH"/>
</dbReference>
<dbReference type="InterPro" id="IPR026870">
    <property type="entry name" value="Zinc_ribbon_dom"/>
</dbReference>
<comment type="caution">
    <text evidence="3">The sequence shown here is derived from an EMBL/GenBank/DDBJ whole genome shotgun (WGS) entry which is preliminary data.</text>
</comment>
<dbReference type="RefSeq" id="WP_027447748.1">
    <property type="nucleotide sequence ID" value="NZ_AVPF01000004.1"/>
</dbReference>
<organism evidence="3 4">
    <name type="scientific">Pontibacillus marinus BH030004 = DSM 16465</name>
    <dbReference type="NCBI Taxonomy" id="1385511"/>
    <lineage>
        <taxon>Bacteria</taxon>
        <taxon>Bacillati</taxon>
        <taxon>Bacillota</taxon>
        <taxon>Bacilli</taxon>
        <taxon>Bacillales</taxon>
        <taxon>Bacillaceae</taxon>
        <taxon>Pontibacillus</taxon>
    </lineage>
</organism>
<dbReference type="Proteomes" id="UP000030403">
    <property type="component" value="Unassembled WGS sequence"/>
</dbReference>
<name>A0A0A5GIL7_9BACI</name>
<reference evidence="3 4" key="1">
    <citation type="submission" date="2013-08" db="EMBL/GenBank/DDBJ databases">
        <authorList>
            <person name="Huang J."/>
            <person name="Wang G."/>
        </authorList>
    </citation>
    <scope>NUCLEOTIDE SEQUENCE [LARGE SCALE GENOMIC DNA]</scope>
    <source>
        <strain evidence="3 4">BH030004</strain>
    </source>
</reference>
<gene>
    <name evidence="3" type="ORF">N783_13625</name>
</gene>
<dbReference type="Pfam" id="PF14470">
    <property type="entry name" value="bPH_3"/>
    <property type="match status" value="1"/>
</dbReference>
<evidence type="ECO:0000259" key="1">
    <source>
        <dbReference type="Pfam" id="PF13240"/>
    </source>
</evidence>
<dbReference type="STRING" id="1385511.GCA_000425225_00255"/>
<keyword evidence="4" id="KW-1185">Reference proteome</keyword>
<protein>
    <recommendedName>
        <fullName evidence="5">YokE-like PH domain-containing protein</fullName>
    </recommendedName>
</protein>
<evidence type="ECO:0000313" key="3">
    <source>
        <dbReference type="EMBL" id="KGX91048.1"/>
    </source>
</evidence>
<dbReference type="AlphaFoldDB" id="A0A0A5GIL7"/>